<protein>
    <submittedName>
        <fullName evidence="2">IS110 family transposase</fullName>
    </submittedName>
</protein>
<dbReference type="EMBL" id="JAEUXJ010000046">
    <property type="protein sequence ID" value="MBL6459503.1"/>
    <property type="molecule type" value="Genomic_DNA"/>
</dbReference>
<keyword evidence="3" id="KW-1185">Reference proteome</keyword>
<sequence>MAQIEALEGRIERLDSRMVRHAREDETARRLASIPGIGAIGATALAAMMSSPHGYASGRHFAASLVLTPKLHSSGGKERPGRISR</sequence>
<organism evidence="2 3">
    <name type="scientific">Belnapia mucosa</name>
    <dbReference type="NCBI Taxonomy" id="2804532"/>
    <lineage>
        <taxon>Bacteria</taxon>
        <taxon>Pseudomonadati</taxon>
        <taxon>Pseudomonadota</taxon>
        <taxon>Alphaproteobacteria</taxon>
        <taxon>Acetobacterales</taxon>
        <taxon>Roseomonadaceae</taxon>
        <taxon>Belnapia</taxon>
    </lineage>
</organism>
<evidence type="ECO:0000313" key="3">
    <source>
        <dbReference type="Proteomes" id="UP000606490"/>
    </source>
</evidence>
<accession>A0ABS1VGE9</accession>
<dbReference type="RefSeq" id="WP_202829235.1">
    <property type="nucleotide sequence ID" value="NZ_JAEUXJ010000046.1"/>
</dbReference>
<evidence type="ECO:0000313" key="2">
    <source>
        <dbReference type="EMBL" id="MBL6459503.1"/>
    </source>
</evidence>
<proteinExistence type="predicted"/>
<dbReference type="PANTHER" id="PTHR33055">
    <property type="entry name" value="TRANSPOSASE FOR INSERTION SEQUENCE ELEMENT IS1111A"/>
    <property type="match status" value="1"/>
</dbReference>
<gene>
    <name evidence="2" type="ORF">JMJ55_29780</name>
</gene>
<dbReference type="InterPro" id="IPR047650">
    <property type="entry name" value="Transpos_IS110"/>
</dbReference>
<name>A0ABS1VGE9_9PROT</name>
<reference evidence="2 3" key="1">
    <citation type="submission" date="2021-01" db="EMBL/GenBank/DDBJ databases">
        <title>Belnapia mucosa sp. nov. and Belnapia arida sp. nov., isolated from the Tabernas Desert (Almeria, Spain).</title>
        <authorList>
            <person name="Molina-Menor E."/>
            <person name="Vidal-Verdu A."/>
            <person name="Calonge A."/>
            <person name="Satari L."/>
            <person name="Pereto Magraner J."/>
            <person name="Porcar Miralles M."/>
        </authorList>
    </citation>
    <scope>NUCLEOTIDE SEQUENCE [LARGE SCALE GENOMIC DNA]</scope>
    <source>
        <strain evidence="2 3">T6</strain>
    </source>
</reference>
<dbReference type="InterPro" id="IPR003346">
    <property type="entry name" value="Transposase_20"/>
</dbReference>
<dbReference type="PANTHER" id="PTHR33055:SF3">
    <property type="entry name" value="PUTATIVE TRANSPOSASE FOR IS117-RELATED"/>
    <property type="match status" value="1"/>
</dbReference>
<dbReference type="Pfam" id="PF02371">
    <property type="entry name" value="Transposase_20"/>
    <property type="match status" value="1"/>
</dbReference>
<evidence type="ECO:0000259" key="1">
    <source>
        <dbReference type="Pfam" id="PF02371"/>
    </source>
</evidence>
<feature type="domain" description="Transposase IS116/IS110/IS902 C-terminal" evidence="1">
    <location>
        <begin position="28"/>
        <end position="85"/>
    </location>
</feature>
<comment type="caution">
    <text evidence="2">The sequence shown here is derived from an EMBL/GenBank/DDBJ whole genome shotgun (WGS) entry which is preliminary data.</text>
</comment>
<dbReference type="Proteomes" id="UP000606490">
    <property type="component" value="Unassembled WGS sequence"/>
</dbReference>